<evidence type="ECO:0000313" key="5">
    <source>
        <dbReference type="Proteomes" id="UP000190312"/>
    </source>
</evidence>
<dbReference type="Pfam" id="PF13561">
    <property type="entry name" value="adh_short_C2"/>
    <property type="match status" value="1"/>
</dbReference>
<dbReference type="InterPro" id="IPR036291">
    <property type="entry name" value="NAD(P)-bd_dom_sf"/>
</dbReference>
<evidence type="ECO:0000313" key="4">
    <source>
        <dbReference type="EMBL" id="OOO12123.1"/>
    </source>
</evidence>
<proteinExistence type="inferred from homology"/>
<reference evidence="4 5" key="1">
    <citation type="submission" date="2016-10" db="EMBL/GenBank/DDBJ databases">
        <title>Genome sequencing of Aspergillus oryzae BCC7051.</title>
        <authorList>
            <person name="Thammarongtham C."/>
            <person name="Vorapreeda T."/>
            <person name="Nookaew I."/>
            <person name="Srisuk T."/>
            <person name="Land M."/>
            <person name="Jeennor S."/>
            <person name="Laoteng K."/>
        </authorList>
    </citation>
    <scope>NUCLEOTIDE SEQUENCE [LARGE SCALE GENOMIC DNA]</scope>
    <source>
        <strain evidence="4 5">BCC7051</strain>
    </source>
</reference>
<dbReference type="PRINTS" id="PR00081">
    <property type="entry name" value="GDHRDH"/>
</dbReference>
<dbReference type="CDD" id="cd05233">
    <property type="entry name" value="SDR_c"/>
    <property type="match status" value="1"/>
</dbReference>
<evidence type="ECO:0000256" key="1">
    <source>
        <dbReference type="ARBA" id="ARBA00006484"/>
    </source>
</evidence>
<sequence length="269" mass="28812">MARLLNKVALITGSSSGMGRAIALRYAKEGAHIVCADLSLTARSLVPEEAEITTHDAIIQAGGRAIYVQTDVSEAQQFERAVQTAVSEFGRLDILVNNAGIATDTRNPTRVHETDEHAWDTMLRVNTTSVFLGCKYGIAQMLKQEPHSSGDRGWVINLASIWGLVGGLGSPAYCASKGAVVNLTRQMALDYGPDRIHVNAICPGFIWTAMTRDLEEASPHAIESLHQKHPLKGFGYPDDVARMAVVLASDDASLVTGVALPVDGGYTAQ</sequence>
<dbReference type="GO" id="GO:0016616">
    <property type="term" value="F:oxidoreductase activity, acting on the CH-OH group of donors, NAD or NADP as acceptor"/>
    <property type="evidence" value="ECO:0007669"/>
    <property type="project" value="UniProtKB-ARBA"/>
</dbReference>
<dbReference type="eggNOG" id="KOG0725">
    <property type="taxonomic scope" value="Eukaryota"/>
</dbReference>
<dbReference type="PANTHER" id="PTHR42760">
    <property type="entry name" value="SHORT-CHAIN DEHYDROGENASES/REDUCTASES FAMILY MEMBER"/>
    <property type="match status" value="1"/>
</dbReference>
<evidence type="ECO:0000259" key="3">
    <source>
        <dbReference type="SMART" id="SM00822"/>
    </source>
</evidence>
<protein>
    <submittedName>
        <fullName evidence="4">Short-chain dehydrogenase/reductase SDR</fullName>
    </submittedName>
</protein>
<dbReference type="PROSITE" id="PS00061">
    <property type="entry name" value="ADH_SHORT"/>
    <property type="match status" value="1"/>
</dbReference>
<dbReference type="VEuPathDB" id="FungiDB:AO090102000064"/>
<dbReference type="SMART" id="SM00822">
    <property type="entry name" value="PKS_KR"/>
    <property type="match status" value="1"/>
</dbReference>
<comment type="caution">
    <text evidence="4">The sequence shown here is derived from an EMBL/GenBank/DDBJ whole genome shotgun (WGS) entry which is preliminary data.</text>
</comment>
<dbReference type="EMBL" id="MKZY01000003">
    <property type="protein sequence ID" value="OOO12123.1"/>
    <property type="molecule type" value="Genomic_DNA"/>
</dbReference>
<accession>A0A1S9DSP7</accession>
<dbReference type="InterPro" id="IPR057326">
    <property type="entry name" value="KR_dom"/>
</dbReference>
<dbReference type="InterPro" id="IPR020904">
    <property type="entry name" value="Sc_DH/Rdtase_CS"/>
</dbReference>
<dbReference type="Proteomes" id="UP000190312">
    <property type="component" value="Unassembled WGS sequence"/>
</dbReference>
<dbReference type="InterPro" id="IPR002347">
    <property type="entry name" value="SDR_fam"/>
</dbReference>
<dbReference type="AlphaFoldDB" id="A0A1S9DSP7"/>
<dbReference type="NCBIfam" id="NF005559">
    <property type="entry name" value="PRK07231.1"/>
    <property type="match status" value="1"/>
</dbReference>
<evidence type="ECO:0000256" key="2">
    <source>
        <dbReference type="ARBA" id="ARBA00022857"/>
    </source>
</evidence>
<dbReference type="GO" id="GO:0044550">
    <property type="term" value="P:secondary metabolite biosynthetic process"/>
    <property type="evidence" value="ECO:0007669"/>
    <property type="project" value="UniProtKB-ARBA"/>
</dbReference>
<dbReference type="SUPFAM" id="SSF51735">
    <property type="entry name" value="NAD(P)-binding Rossmann-fold domains"/>
    <property type="match status" value="1"/>
</dbReference>
<dbReference type="PANTHER" id="PTHR42760:SF124">
    <property type="entry name" value="SHORT-CHAIN DEHYDROGENASE_REDUCTASE"/>
    <property type="match status" value="1"/>
</dbReference>
<name>A0A1S9DSP7_ASPOZ</name>
<feature type="domain" description="Ketoreductase" evidence="3">
    <location>
        <begin position="7"/>
        <end position="210"/>
    </location>
</feature>
<organism evidence="4 5">
    <name type="scientific">Aspergillus oryzae</name>
    <name type="common">Yellow koji mold</name>
    <dbReference type="NCBI Taxonomy" id="5062"/>
    <lineage>
        <taxon>Eukaryota</taxon>
        <taxon>Fungi</taxon>
        <taxon>Dikarya</taxon>
        <taxon>Ascomycota</taxon>
        <taxon>Pezizomycotina</taxon>
        <taxon>Eurotiomycetes</taxon>
        <taxon>Eurotiomycetidae</taxon>
        <taxon>Eurotiales</taxon>
        <taxon>Aspergillaceae</taxon>
        <taxon>Aspergillus</taxon>
        <taxon>Aspergillus subgen. Circumdati</taxon>
    </lineage>
</organism>
<dbReference type="Gene3D" id="3.40.50.720">
    <property type="entry name" value="NAD(P)-binding Rossmann-like Domain"/>
    <property type="match status" value="1"/>
</dbReference>
<dbReference type="PRINTS" id="PR00080">
    <property type="entry name" value="SDRFAMILY"/>
</dbReference>
<comment type="similarity">
    <text evidence="1">Belongs to the short-chain dehydrogenases/reductases (SDR) family.</text>
</comment>
<gene>
    <name evidence="4" type="ORF">OAory_01085930</name>
</gene>
<dbReference type="OrthoDB" id="47007at2759"/>
<keyword evidence="2" id="KW-0521">NADP</keyword>
<dbReference type="OMA" id="GALPHMY"/>
<dbReference type="FunFam" id="3.40.50.720:FF:000620">
    <property type="entry name" value="3-oxoacyl-(Acyl carrier protein) reductase"/>
    <property type="match status" value="1"/>
</dbReference>